<gene>
    <name evidence="1" type="ORF">EVAR_40370_1</name>
</gene>
<evidence type="ECO:0000313" key="2">
    <source>
        <dbReference type="Proteomes" id="UP000299102"/>
    </source>
</evidence>
<protein>
    <submittedName>
        <fullName evidence="1">Uncharacterized protein</fullName>
    </submittedName>
</protein>
<keyword evidence="2" id="KW-1185">Reference proteome</keyword>
<comment type="caution">
    <text evidence="1">The sequence shown here is derived from an EMBL/GenBank/DDBJ whole genome shotgun (WGS) entry which is preliminary data.</text>
</comment>
<reference evidence="1 2" key="1">
    <citation type="journal article" date="2019" name="Commun. Biol.">
        <title>The bagworm genome reveals a unique fibroin gene that provides high tensile strength.</title>
        <authorList>
            <person name="Kono N."/>
            <person name="Nakamura H."/>
            <person name="Ohtoshi R."/>
            <person name="Tomita M."/>
            <person name="Numata K."/>
            <person name="Arakawa K."/>
        </authorList>
    </citation>
    <scope>NUCLEOTIDE SEQUENCE [LARGE SCALE GENOMIC DNA]</scope>
</reference>
<proteinExistence type="predicted"/>
<dbReference type="AlphaFoldDB" id="A0A4C1XKZ1"/>
<sequence>MISNGATLEAVSGQFILQANASKEKYLASTRVPALAQVAILVEMPIDSGFYCQQLVRFQQEVGKSDRNRSTERVWFSHDNARPQTYTLTKY</sequence>
<organism evidence="1 2">
    <name type="scientific">Eumeta variegata</name>
    <name type="common">Bagworm moth</name>
    <name type="synonym">Eumeta japonica</name>
    <dbReference type="NCBI Taxonomy" id="151549"/>
    <lineage>
        <taxon>Eukaryota</taxon>
        <taxon>Metazoa</taxon>
        <taxon>Ecdysozoa</taxon>
        <taxon>Arthropoda</taxon>
        <taxon>Hexapoda</taxon>
        <taxon>Insecta</taxon>
        <taxon>Pterygota</taxon>
        <taxon>Neoptera</taxon>
        <taxon>Endopterygota</taxon>
        <taxon>Lepidoptera</taxon>
        <taxon>Glossata</taxon>
        <taxon>Ditrysia</taxon>
        <taxon>Tineoidea</taxon>
        <taxon>Psychidae</taxon>
        <taxon>Oiketicinae</taxon>
        <taxon>Eumeta</taxon>
    </lineage>
</organism>
<evidence type="ECO:0000313" key="1">
    <source>
        <dbReference type="EMBL" id="GBP63770.1"/>
    </source>
</evidence>
<dbReference type="Proteomes" id="UP000299102">
    <property type="component" value="Unassembled WGS sequence"/>
</dbReference>
<name>A0A4C1XKZ1_EUMVA</name>
<accession>A0A4C1XKZ1</accession>
<dbReference type="EMBL" id="BGZK01000879">
    <property type="protein sequence ID" value="GBP63770.1"/>
    <property type="molecule type" value="Genomic_DNA"/>
</dbReference>